<dbReference type="SUPFAM" id="SSF111337">
    <property type="entry name" value="QueA-like"/>
    <property type="match status" value="1"/>
</dbReference>
<dbReference type="InterPro" id="IPR003699">
    <property type="entry name" value="QueA"/>
</dbReference>
<dbReference type="PANTHER" id="PTHR30307:SF0">
    <property type="entry name" value="S-ADENOSYLMETHIONINE:TRNA RIBOSYLTRANSFERASE-ISOMERASE"/>
    <property type="match status" value="1"/>
</dbReference>
<dbReference type="InterPro" id="IPR042119">
    <property type="entry name" value="QueA_dom2"/>
</dbReference>
<evidence type="ECO:0000256" key="1">
    <source>
        <dbReference type="ARBA" id="ARBA00022490"/>
    </source>
</evidence>
<comment type="caution">
    <text evidence="5">The sequence shown here is derived from an EMBL/GenBank/DDBJ whole genome shotgun (WGS) entry which is preliminary data.</text>
</comment>
<evidence type="ECO:0000313" key="5">
    <source>
        <dbReference type="EMBL" id="TVZ00927.1"/>
    </source>
</evidence>
<keyword evidence="2 5" id="KW-0808">Transferase</keyword>
<evidence type="ECO:0000313" key="6">
    <source>
        <dbReference type="Proteomes" id="UP000460272"/>
    </source>
</evidence>
<proteinExistence type="predicted"/>
<dbReference type="EMBL" id="RPFW01000008">
    <property type="protein sequence ID" value="TVZ00927.1"/>
    <property type="molecule type" value="Genomic_DNA"/>
</dbReference>
<dbReference type="Proteomes" id="UP000460272">
    <property type="component" value="Unassembled WGS sequence"/>
</dbReference>
<keyword evidence="3" id="KW-0949">S-adenosyl-L-methionine</keyword>
<organism evidence="5 6">
    <name type="scientific">Trebonia kvetii</name>
    <dbReference type="NCBI Taxonomy" id="2480626"/>
    <lineage>
        <taxon>Bacteria</taxon>
        <taxon>Bacillati</taxon>
        <taxon>Actinomycetota</taxon>
        <taxon>Actinomycetes</taxon>
        <taxon>Streptosporangiales</taxon>
        <taxon>Treboniaceae</taxon>
        <taxon>Trebonia</taxon>
    </lineage>
</organism>
<keyword evidence="1" id="KW-0963">Cytoplasm</keyword>
<dbReference type="AlphaFoldDB" id="A0A6P2BQI9"/>
<evidence type="ECO:0000256" key="2">
    <source>
        <dbReference type="ARBA" id="ARBA00022679"/>
    </source>
</evidence>
<reference evidence="5 6" key="1">
    <citation type="submission" date="2018-11" db="EMBL/GenBank/DDBJ databases">
        <title>Trebonia kvetii gen.nov., sp.nov., a novel acidophilic actinobacterium, and proposal of the new actinobacterial family Treboniaceae fam. nov.</title>
        <authorList>
            <person name="Rapoport D."/>
            <person name="Sagova-Mareckova M."/>
            <person name="Sedlacek I."/>
            <person name="Provaznik J."/>
            <person name="Kralova S."/>
            <person name="Pavlinic D."/>
            <person name="Benes V."/>
            <person name="Kopecky J."/>
        </authorList>
    </citation>
    <scope>NUCLEOTIDE SEQUENCE [LARGE SCALE GENOMIC DNA]</scope>
    <source>
        <strain evidence="5 6">15Tr583</strain>
    </source>
</reference>
<dbReference type="Gene3D" id="2.40.10.240">
    <property type="entry name" value="QueA-like"/>
    <property type="match status" value="1"/>
</dbReference>
<keyword evidence="4" id="KW-0671">Queuosine biosynthesis</keyword>
<dbReference type="InterPro" id="IPR036100">
    <property type="entry name" value="QueA_sf"/>
</dbReference>
<accession>A0A6P2BQI9</accession>
<protein>
    <submittedName>
        <fullName evidence="5">S-adenosylmethionine:tRNA ribosyltransferase-isomerase</fullName>
    </submittedName>
</protein>
<dbReference type="Gene3D" id="3.40.1780.10">
    <property type="entry name" value="QueA-like"/>
    <property type="match status" value="1"/>
</dbReference>
<gene>
    <name evidence="5" type="ORF">EAS64_35965</name>
</gene>
<dbReference type="Pfam" id="PF02547">
    <property type="entry name" value="Queuosine_synth"/>
    <property type="match status" value="1"/>
</dbReference>
<dbReference type="InterPro" id="IPR042118">
    <property type="entry name" value="QueA_dom1"/>
</dbReference>
<sequence length="342" mass="35852">MTILDFVLPAGLEASEPPPVRDGVRLLVATATGMRHARFGQFGEFLAEGDLVVVNASATLAAAVDGDRAGAPVEVHFSAELDDGAWVVEVRPAGTSTGPVSGLRAGEVIGLADGVGLVLDGPRPAGQDRLWRAELRAGQSRIEGGAAAFLARHGRPIRYAYVPRQWPLAEYQTVFGREPGSAEMPSAGRPFTAEIVTDLVTRGVALAPIVLHTGVSSQEPGEPPQPERFRVPESTARLVNATRAAGGRVVAVGTTVTRALESAAGPDGTVRARSGWTDLVLGPERRARVVNGLVTGWHAPGASHLALLTAVAGPELVGRAYAEALRLGYRWHEFGDSCLLLP</sequence>
<dbReference type="GO" id="GO:0008616">
    <property type="term" value="P:tRNA queuosine(34) biosynthetic process"/>
    <property type="evidence" value="ECO:0007669"/>
    <property type="project" value="UniProtKB-KW"/>
</dbReference>
<evidence type="ECO:0000256" key="4">
    <source>
        <dbReference type="ARBA" id="ARBA00022785"/>
    </source>
</evidence>
<dbReference type="GO" id="GO:0051075">
    <property type="term" value="F:S-adenosylmethionine:tRNA ribosyltransferase-isomerase activity"/>
    <property type="evidence" value="ECO:0007669"/>
    <property type="project" value="TreeGrafter"/>
</dbReference>
<dbReference type="PANTHER" id="PTHR30307">
    <property type="entry name" value="S-ADENOSYLMETHIONINE:TRNA RIBOSYLTRANSFERASE-ISOMERASE"/>
    <property type="match status" value="1"/>
</dbReference>
<keyword evidence="5" id="KW-0413">Isomerase</keyword>
<evidence type="ECO:0000256" key="3">
    <source>
        <dbReference type="ARBA" id="ARBA00022691"/>
    </source>
</evidence>
<name>A0A6P2BQI9_9ACTN</name>
<keyword evidence="6" id="KW-1185">Reference proteome</keyword>
<dbReference type="OrthoDB" id="9783887at2"/>